<dbReference type="SMART" id="SM00491">
    <property type="entry name" value="HELICc2"/>
    <property type="match status" value="1"/>
</dbReference>
<dbReference type="GO" id="GO:0016818">
    <property type="term" value="F:hydrolase activity, acting on acid anhydrides, in phosphorus-containing anhydrides"/>
    <property type="evidence" value="ECO:0007669"/>
    <property type="project" value="InterPro"/>
</dbReference>
<organism evidence="2 3">
    <name type="scientific">Allacma fusca</name>
    <dbReference type="NCBI Taxonomy" id="39272"/>
    <lineage>
        <taxon>Eukaryota</taxon>
        <taxon>Metazoa</taxon>
        <taxon>Ecdysozoa</taxon>
        <taxon>Arthropoda</taxon>
        <taxon>Hexapoda</taxon>
        <taxon>Collembola</taxon>
        <taxon>Symphypleona</taxon>
        <taxon>Sminthuridae</taxon>
        <taxon>Allacma</taxon>
    </lineage>
</organism>
<protein>
    <recommendedName>
        <fullName evidence="1">ATP-dependent helicase C-terminal domain-containing protein</fullName>
    </recommendedName>
</protein>
<feature type="domain" description="ATP-dependent helicase C-terminal" evidence="1">
    <location>
        <begin position="1"/>
        <end position="119"/>
    </location>
</feature>
<comment type="caution">
    <text evidence="2">The sequence shown here is derived from an EMBL/GenBank/DDBJ whole genome shotgun (WGS) entry which is preliminary data.</text>
</comment>
<gene>
    <name evidence="2" type="ORF">AFUS01_LOCUS19102</name>
</gene>
<dbReference type="OrthoDB" id="19182at2759"/>
<sequence>MNPDEVKKMLDDYRALAETSGAILFAYMRGKFSEGIDFKDDHARALVTVGIPYLPKSDVFVSQKIKYQDGRNMEKPECLSGSEWYTSNAFKALNQTIGRNIRHIDDWGSIFMLHTWLDKDCNQKKLPNWIRVTLANWGGEEEVKPWREVSPKFFGFVEEFKK</sequence>
<dbReference type="EMBL" id="CAJVCH010194821">
    <property type="protein sequence ID" value="CAG7730458.1"/>
    <property type="molecule type" value="Genomic_DNA"/>
</dbReference>
<evidence type="ECO:0000313" key="3">
    <source>
        <dbReference type="Proteomes" id="UP000708208"/>
    </source>
</evidence>
<dbReference type="AlphaFoldDB" id="A0A8J2NXR6"/>
<dbReference type="InterPro" id="IPR045028">
    <property type="entry name" value="DinG/Rad3-like"/>
</dbReference>
<dbReference type="Proteomes" id="UP000708208">
    <property type="component" value="Unassembled WGS sequence"/>
</dbReference>
<evidence type="ECO:0000313" key="2">
    <source>
        <dbReference type="EMBL" id="CAG7730458.1"/>
    </source>
</evidence>
<proteinExistence type="predicted"/>
<accession>A0A8J2NXR6</accession>
<reference evidence="2" key="1">
    <citation type="submission" date="2021-06" db="EMBL/GenBank/DDBJ databases">
        <authorList>
            <person name="Hodson N. C."/>
            <person name="Mongue J. A."/>
            <person name="Jaron S. K."/>
        </authorList>
    </citation>
    <scope>NUCLEOTIDE SEQUENCE</scope>
</reference>
<dbReference type="Pfam" id="PF13307">
    <property type="entry name" value="Helicase_C_2"/>
    <property type="match status" value="1"/>
</dbReference>
<dbReference type="GO" id="GO:0005524">
    <property type="term" value="F:ATP binding"/>
    <property type="evidence" value="ECO:0007669"/>
    <property type="project" value="InterPro"/>
</dbReference>
<dbReference type="PANTHER" id="PTHR11472">
    <property type="entry name" value="DNA REPAIR DEAD HELICASE RAD3/XP-D SUBFAMILY MEMBER"/>
    <property type="match status" value="1"/>
</dbReference>
<name>A0A8J2NXR6_9HEXA</name>
<dbReference type="GO" id="GO:0003676">
    <property type="term" value="F:nucleic acid binding"/>
    <property type="evidence" value="ECO:0007669"/>
    <property type="project" value="InterPro"/>
</dbReference>
<dbReference type="PANTHER" id="PTHR11472:SF34">
    <property type="entry name" value="REGULATOR OF TELOMERE ELONGATION HELICASE 1"/>
    <property type="match status" value="1"/>
</dbReference>
<dbReference type="GO" id="GO:0006139">
    <property type="term" value="P:nucleobase-containing compound metabolic process"/>
    <property type="evidence" value="ECO:0007669"/>
    <property type="project" value="InterPro"/>
</dbReference>
<keyword evidence="3" id="KW-1185">Reference proteome</keyword>
<evidence type="ECO:0000259" key="1">
    <source>
        <dbReference type="SMART" id="SM00491"/>
    </source>
</evidence>
<dbReference type="GO" id="GO:0003678">
    <property type="term" value="F:DNA helicase activity"/>
    <property type="evidence" value="ECO:0007669"/>
    <property type="project" value="TreeGrafter"/>
</dbReference>
<dbReference type="InterPro" id="IPR006555">
    <property type="entry name" value="ATP-dep_Helicase_C"/>
</dbReference>